<reference evidence="1 2" key="2">
    <citation type="submission" date="2018-08" db="EMBL/GenBank/DDBJ databases">
        <authorList>
            <person name="Laetsch R D."/>
            <person name="Stevens L."/>
            <person name="Kumar S."/>
            <person name="Blaxter L. M."/>
        </authorList>
    </citation>
    <scope>NUCLEOTIDE SEQUENCE [LARGE SCALE GENOMIC DNA]</scope>
</reference>
<accession>A0A182EJ72</accession>
<dbReference type="EMBL" id="UYRW01003264">
    <property type="protein sequence ID" value="VDK88513.1"/>
    <property type="molecule type" value="Genomic_DNA"/>
</dbReference>
<name>A0A182EJ72_ONCOC</name>
<evidence type="ECO:0000313" key="1">
    <source>
        <dbReference type="EMBL" id="VDK88513.1"/>
    </source>
</evidence>
<keyword evidence="2" id="KW-1185">Reference proteome</keyword>
<proteinExistence type="predicted"/>
<protein>
    <submittedName>
        <fullName evidence="1 3">Uncharacterized protein</fullName>
    </submittedName>
</protein>
<dbReference type="AlphaFoldDB" id="A0A182EJ72"/>
<organism evidence="3">
    <name type="scientific">Onchocerca ochengi</name>
    <name type="common">Filarial nematode worm</name>
    <dbReference type="NCBI Taxonomy" id="42157"/>
    <lineage>
        <taxon>Eukaryota</taxon>
        <taxon>Metazoa</taxon>
        <taxon>Ecdysozoa</taxon>
        <taxon>Nematoda</taxon>
        <taxon>Chromadorea</taxon>
        <taxon>Rhabditida</taxon>
        <taxon>Spirurina</taxon>
        <taxon>Spiruromorpha</taxon>
        <taxon>Filarioidea</taxon>
        <taxon>Onchocercidae</taxon>
        <taxon>Onchocerca</taxon>
    </lineage>
</organism>
<dbReference type="WBParaSite" id="nOo.2.0.1.t08156-RA">
    <property type="protein sequence ID" value="nOo.2.0.1.t08156-RA"/>
    <property type="gene ID" value="nOo.2.0.1.g08156"/>
</dbReference>
<evidence type="ECO:0000313" key="3">
    <source>
        <dbReference type="WBParaSite" id="nOo.2.0.1.t08156-RA"/>
    </source>
</evidence>
<reference evidence="3" key="1">
    <citation type="submission" date="2016-06" db="UniProtKB">
        <authorList>
            <consortium name="WormBaseParasite"/>
        </authorList>
    </citation>
    <scope>IDENTIFICATION</scope>
</reference>
<gene>
    <name evidence="1" type="ORF">NOO_LOCUS8156</name>
</gene>
<evidence type="ECO:0000313" key="2">
    <source>
        <dbReference type="Proteomes" id="UP000271087"/>
    </source>
</evidence>
<dbReference type="OrthoDB" id="5833121at2759"/>
<sequence>MVLPANHGQLNQVYFHGDTTVRARAVIIWISGRNEGGSKGMQYKSLLTSSDSLYLNYLIKAYILTCNPHSLVAWPVALLQVEFWNSFQMTFSEGKTVNTGKSFFARKWKRYSFYSLIGFAVWHYIYYTIEFNENVRKAEERRDMAYIHWLKKQFPTLRQYGIPYRESSVNKK</sequence>
<dbReference type="Proteomes" id="UP000271087">
    <property type="component" value="Unassembled WGS sequence"/>
</dbReference>